<organism evidence="2 3">
    <name type="scientific">Zizania palustris</name>
    <name type="common">Northern wild rice</name>
    <dbReference type="NCBI Taxonomy" id="103762"/>
    <lineage>
        <taxon>Eukaryota</taxon>
        <taxon>Viridiplantae</taxon>
        <taxon>Streptophyta</taxon>
        <taxon>Embryophyta</taxon>
        <taxon>Tracheophyta</taxon>
        <taxon>Spermatophyta</taxon>
        <taxon>Magnoliopsida</taxon>
        <taxon>Liliopsida</taxon>
        <taxon>Poales</taxon>
        <taxon>Poaceae</taxon>
        <taxon>BOP clade</taxon>
        <taxon>Oryzoideae</taxon>
        <taxon>Oryzeae</taxon>
        <taxon>Zizaniinae</taxon>
        <taxon>Zizania</taxon>
    </lineage>
</organism>
<sequence length="97" mass="10275">MPHDRPRTTRTGSDQGADRSSRHGAAAAACCFSFLRLPPSSSPSVLARGTPHTASSPPGSEDVRSGLGGTRSPENGEVLALLEFYWRTRDFKTSTSG</sequence>
<proteinExistence type="predicted"/>
<reference evidence="2" key="1">
    <citation type="journal article" date="2021" name="bioRxiv">
        <title>Whole Genome Assembly and Annotation of Northern Wild Rice, Zizania palustris L., Supports a Whole Genome Duplication in the Zizania Genus.</title>
        <authorList>
            <person name="Haas M."/>
            <person name="Kono T."/>
            <person name="Macchietto M."/>
            <person name="Millas R."/>
            <person name="McGilp L."/>
            <person name="Shao M."/>
            <person name="Duquette J."/>
            <person name="Hirsch C.N."/>
            <person name="Kimball J."/>
        </authorList>
    </citation>
    <scope>NUCLEOTIDE SEQUENCE</scope>
    <source>
        <tissue evidence="2">Fresh leaf tissue</tissue>
    </source>
</reference>
<evidence type="ECO:0000313" key="3">
    <source>
        <dbReference type="Proteomes" id="UP000729402"/>
    </source>
</evidence>
<dbReference type="AlphaFoldDB" id="A0A8J6C141"/>
<keyword evidence="3" id="KW-1185">Reference proteome</keyword>
<name>A0A8J6C141_ZIZPA</name>
<feature type="region of interest" description="Disordered" evidence="1">
    <location>
        <begin position="38"/>
        <end position="74"/>
    </location>
</feature>
<feature type="region of interest" description="Disordered" evidence="1">
    <location>
        <begin position="1"/>
        <end position="22"/>
    </location>
</feature>
<reference evidence="2" key="2">
    <citation type="submission" date="2021-02" db="EMBL/GenBank/DDBJ databases">
        <authorList>
            <person name="Kimball J.A."/>
            <person name="Haas M.W."/>
            <person name="Macchietto M."/>
            <person name="Kono T."/>
            <person name="Duquette J."/>
            <person name="Shao M."/>
        </authorList>
    </citation>
    <scope>NUCLEOTIDE SEQUENCE</scope>
    <source>
        <tissue evidence="2">Fresh leaf tissue</tissue>
    </source>
</reference>
<dbReference type="EMBL" id="JAAALK010000079">
    <property type="protein sequence ID" value="KAG8099551.1"/>
    <property type="molecule type" value="Genomic_DNA"/>
</dbReference>
<comment type="caution">
    <text evidence="2">The sequence shown here is derived from an EMBL/GenBank/DDBJ whole genome shotgun (WGS) entry which is preliminary data.</text>
</comment>
<evidence type="ECO:0000313" key="2">
    <source>
        <dbReference type="EMBL" id="KAG8099551.1"/>
    </source>
</evidence>
<protein>
    <submittedName>
        <fullName evidence="2">Uncharacterized protein</fullName>
    </submittedName>
</protein>
<gene>
    <name evidence="2" type="ORF">GUJ93_ZPchr0013g37682</name>
</gene>
<accession>A0A8J6C141</accession>
<evidence type="ECO:0000256" key="1">
    <source>
        <dbReference type="SAM" id="MobiDB-lite"/>
    </source>
</evidence>
<dbReference type="Proteomes" id="UP000729402">
    <property type="component" value="Unassembled WGS sequence"/>
</dbReference>